<dbReference type="PANTHER" id="PTHR43215:SF14">
    <property type="entry name" value="RADIAL SPOKE HEAD 1 HOMOLOG"/>
    <property type="match status" value="1"/>
</dbReference>
<keyword evidence="4" id="KW-1185">Reference proteome</keyword>
<sequence>MIQLGIRKSASRHHSYFVFLLHMQQTLPTGSTCVLTGKNHCQLWITCLYFFNPCDLISLEHSSSPATRKTWWLRRSPFAAVTMGDEEEEGEPKYELYVKGSDKPCEDGSQKFTGLGRAVYLKGDSYEGTYVEGLRTGKGVYTFKKHGDTYEGQYEENRKHGFGKMTYRDIAGEEDEEPEENAVPRGGTFLGQFSAGMRGCQSAESPTEALSMASEGTFSYVNGDVYVGQWKEGKKHGNGSYVYAKDGTKLVGEWEGGKIVSGRWIFPNGTFYSGKFRYNKPFGKGAWVFSNGNQLAGDYHQKEQVTEEDAGGGDEGEEGPPKPDPKVWCHFKSGKSVAVRGGSMFFPQLGA</sequence>
<feature type="compositionally biased region" description="Acidic residues" evidence="2">
    <location>
        <begin position="306"/>
        <end position="318"/>
    </location>
</feature>
<dbReference type="AlphaFoldDB" id="A0A813HV80"/>
<protein>
    <recommendedName>
        <fullName evidence="5">MORN repeat-containing protein 5</fullName>
    </recommendedName>
</protein>
<evidence type="ECO:0000256" key="2">
    <source>
        <dbReference type="SAM" id="MobiDB-lite"/>
    </source>
</evidence>
<dbReference type="EMBL" id="CAJNNV010032891">
    <property type="protein sequence ID" value="CAE8641402.1"/>
    <property type="molecule type" value="Genomic_DNA"/>
</dbReference>
<evidence type="ECO:0000313" key="4">
    <source>
        <dbReference type="Proteomes" id="UP000654075"/>
    </source>
</evidence>
<reference evidence="3" key="1">
    <citation type="submission" date="2021-02" db="EMBL/GenBank/DDBJ databases">
        <authorList>
            <person name="Dougan E. K."/>
            <person name="Rhodes N."/>
            <person name="Thang M."/>
            <person name="Chan C."/>
        </authorList>
    </citation>
    <scope>NUCLEOTIDE SEQUENCE</scope>
</reference>
<dbReference type="Pfam" id="PF02493">
    <property type="entry name" value="MORN"/>
    <property type="match status" value="4"/>
</dbReference>
<evidence type="ECO:0008006" key="5">
    <source>
        <dbReference type="Google" id="ProtNLM"/>
    </source>
</evidence>
<proteinExistence type="predicted"/>
<dbReference type="SUPFAM" id="SSF82185">
    <property type="entry name" value="Histone H3 K4-specific methyltransferase SET7/9 N-terminal domain"/>
    <property type="match status" value="2"/>
</dbReference>
<evidence type="ECO:0000313" key="3">
    <source>
        <dbReference type="EMBL" id="CAE8641402.1"/>
    </source>
</evidence>
<accession>A0A813HV80</accession>
<dbReference type="SMART" id="SM00698">
    <property type="entry name" value="MORN"/>
    <property type="match status" value="4"/>
</dbReference>
<organism evidence="3 4">
    <name type="scientific">Polarella glacialis</name>
    <name type="common">Dinoflagellate</name>
    <dbReference type="NCBI Taxonomy" id="89957"/>
    <lineage>
        <taxon>Eukaryota</taxon>
        <taxon>Sar</taxon>
        <taxon>Alveolata</taxon>
        <taxon>Dinophyceae</taxon>
        <taxon>Suessiales</taxon>
        <taxon>Suessiaceae</taxon>
        <taxon>Polarella</taxon>
    </lineage>
</organism>
<dbReference type="Proteomes" id="UP000654075">
    <property type="component" value="Unassembled WGS sequence"/>
</dbReference>
<gene>
    <name evidence="3" type="ORF">PGLA1383_LOCUS56040</name>
</gene>
<feature type="region of interest" description="Disordered" evidence="2">
    <location>
        <begin position="303"/>
        <end position="326"/>
    </location>
</feature>
<name>A0A813HV80_POLGL</name>
<dbReference type="PANTHER" id="PTHR43215">
    <property type="entry name" value="RADIAL SPOKE HEAD 1 HOMOLOG"/>
    <property type="match status" value="1"/>
</dbReference>
<keyword evidence="1" id="KW-0677">Repeat</keyword>
<dbReference type="Gene3D" id="2.20.110.10">
    <property type="entry name" value="Histone H3 K4-specific methyltransferase SET7/9 N-terminal domain"/>
    <property type="match status" value="2"/>
</dbReference>
<comment type="caution">
    <text evidence="3">The sequence shown here is derived from an EMBL/GenBank/DDBJ whole genome shotgun (WGS) entry which is preliminary data.</text>
</comment>
<dbReference type="OrthoDB" id="270720at2759"/>
<evidence type="ECO:0000256" key="1">
    <source>
        <dbReference type="ARBA" id="ARBA00022737"/>
    </source>
</evidence>
<dbReference type="InterPro" id="IPR003409">
    <property type="entry name" value="MORN"/>
</dbReference>